<feature type="compositionally biased region" description="Polar residues" evidence="1">
    <location>
        <begin position="1268"/>
        <end position="1284"/>
    </location>
</feature>
<gene>
    <name evidence="3" type="ORF">PaG_03165</name>
</gene>
<feature type="compositionally biased region" description="Polar residues" evidence="1">
    <location>
        <begin position="984"/>
        <end position="998"/>
    </location>
</feature>
<feature type="region of interest" description="Disordered" evidence="1">
    <location>
        <begin position="1411"/>
        <end position="1453"/>
    </location>
</feature>
<dbReference type="GO" id="GO:0005509">
    <property type="term" value="F:calcium ion binding"/>
    <property type="evidence" value="ECO:0007669"/>
    <property type="project" value="InterPro"/>
</dbReference>
<accession>W3VLJ5</accession>
<feature type="compositionally biased region" description="Low complexity" evidence="1">
    <location>
        <begin position="621"/>
        <end position="650"/>
    </location>
</feature>
<organism evidence="3 4">
    <name type="scientific">Moesziomyces aphidis</name>
    <name type="common">Pseudozyma aphidis</name>
    <dbReference type="NCBI Taxonomy" id="84754"/>
    <lineage>
        <taxon>Eukaryota</taxon>
        <taxon>Fungi</taxon>
        <taxon>Dikarya</taxon>
        <taxon>Basidiomycota</taxon>
        <taxon>Ustilaginomycotina</taxon>
        <taxon>Ustilaginomycetes</taxon>
        <taxon>Ustilaginales</taxon>
        <taxon>Ustilaginaceae</taxon>
        <taxon>Moesziomyces</taxon>
    </lineage>
</organism>
<feature type="compositionally biased region" description="Basic and acidic residues" evidence="1">
    <location>
        <begin position="707"/>
        <end position="725"/>
    </location>
</feature>
<feature type="compositionally biased region" description="Polar residues" evidence="1">
    <location>
        <begin position="1219"/>
        <end position="1244"/>
    </location>
</feature>
<feature type="region of interest" description="Disordered" evidence="1">
    <location>
        <begin position="1335"/>
        <end position="1354"/>
    </location>
</feature>
<feature type="domain" description="Dystroglycan-type cadherin-like" evidence="2">
    <location>
        <begin position="299"/>
        <end position="408"/>
    </location>
</feature>
<feature type="compositionally biased region" description="Low complexity" evidence="1">
    <location>
        <begin position="1198"/>
        <end position="1211"/>
    </location>
</feature>
<dbReference type="Gene3D" id="2.60.40.10">
    <property type="entry name" value="Immunoglobulins"/>
    <property type="match status" value="3"/>
</dbReference>
<dbReference type="EMBL" id="AWNI01000010">
    <property type="protein sequence ID" value="ETS62533.1"/>
    <property type="molecule type" value="Genomic_DNA"/>
</dbReference>
<evidence type="ECO:0000313" key="4">
    <source>
        <dbReference type="Proteomes" id="UP000019462"/>
    </source>
</evidence>
<feature type="region of interest" description="Disordered" evidence="1">
    <location>
        <begin position="1085"/>
        <end position="1115"/>
    </location>
</feature>
<feature type="compositionally biased region" description="Polar residues" evidence="1">
    <location>
        <begin position="1162"/>
        <end position="1172"/>
    </location>
</feature>
<reference evidence="3 4" key="1">
    <citation type="journal article" date="2014" name="Genome Announc.">
        <title>Genome sequence of the basidiomycetous fungus Pseudozyma aphidis DSM70725, an efficient producer of biosurfactant mannosylerythritol lipids.</title>
        <authorList>
            <person name="Lorenz S."/>
            <person name="Guenther M."/>
            <person name="Grumaz C."/>
            <person name="Rupp S."/>
            <person name="Zibek S."/>
            <person name="Sohn K."/>
        </authorList>
    </citation>
    <scope>NUCLEOTIDE SEQUENCE [LARGE SCALE GENOMIC DNA]</scope>
    <source>
        <strain evidence="4">ATCC 32657 / CBS 517.83 / DSM 70725 / JCM 10318 / NBRC 10182 / NRRL Y-7954 / St-0401</strain>
    </source>
</reference>
<dbReference type="Proteomes" id="UP000019462">
    <property type="component" value="Unassembled WGS sequence"/>
</dbReference>
<feature type="region of interest" description="Disordered" evidence="1">
    <location>
        <begin position="603"/>
        <end position="650"/>
    </location>
</feature>
<dbReference type="InterPro" id="IPR015919">
    <property type="entry name" value="Cadherin-like_sf"/>
</dbReference>
<dbReference type="Pfam" id="PF05345">
    <property type="entry name" value="He_PIG"/>
    <property type="match status" value="2"/>
</dbReference>
<feature type="region of interest" description="Disordered" evidence="1">
    <location>
        <begin position="707"/>
        <end position="749"/>
    </location>
</feature>
<comment type="caution">
    <text evidence="3">The sequence shown here is derived from an EMBL/GenBank/DDBJ whole genome shotgun (WGS) entry which is preliminary data.</text>
</comment>
<dbReference type="SUPFAM" id="SSF49313">
    <property type="entry name" value="Cadherin-like"/>
    <property type="match status" value="4"/>
</dbReference>
<evidence type="ECO:0000313" key="3">
    <source>
        <dbReference type="EMBL" id="ETS62533.1"/>
    </source>
</evidence>
<feature type="compositionally biased region" description="Basic and acidic residues" evidence="1">
    <location>
        <begin position="999"/>
        <end position="1016"/>
    </location>
</feature>
<dbReference type="OrthoDB" id="414243at2759"/>
<feature type="compositionally biased region" description="Acidic residues" evidence="1">
    <location>
        <begin position="1103"/>
        <end position="1114"/>
    </location>
</feature>
<keyword evidence="4" id="KW-1185">Reference proteome</keyword>
<evidence type="ECO:0000256" key="1">
    <source>
        <dbReference type="SAM" id="MobiDB-lite"/>
    </source>
</evidence>
<feature type="region of interest" description="Disordered" evidence="1">
    <location>
        <begin position="1150"/>
        <end position="1316"/>
    </location>
</feature>
<feature type="compositionally biased region" description="Low complexity" evidence="1">
    <location>
        <begin position="1436"/>
        <end position="1449"/>
    </location>
</feature>
<feature type="region of interest" description="Disordered" evidence="1">
    <location>
        <begin position="937"/>
        <end position="956"/>
    </location>
</feature>
<sequence length="1485" mass="156949">MPRAIGRPPTPCVEDLLDHASDKSATACRSHRFPCLPRAERDRGKTLLCPASRLLLVTRLSWQSIDSRLLHPTALVLKAELTLTLIDCTNVRQHFDHSTSSKEHYQISAIKLGVAERSVEAERLSHLPKKPASLPSHSTGHCTAIRSDTQRPQETAAMFSHTRRSASWAWLCALLLLAWKVEAEVRVERPISSQLPTIARFGQPYTWSFAQNTFVDTNSTAPLRYNATGLPSWATFEPSNRSISGVPQGPPPGSSRVGTNVTLIANNPETGSTASTTYQLIAMTGSGPTVNKPLAPQLPNATTLGADSILPSGAQRLPLGWSFSLGFAGDSFTSDSHRVYLSAALADGSPLPEWMHLDQTVTLWGVAPTDVHTAGSFYDVVVTASDVAGYAGVNSSFQMVVSGAPLIQSAPFPIINATAGQEFSSQLPLEGIVDSAGAPVNVSQLRVSANTSAVGGWLSFDDTSRTFSGTAPFNLTQAEAVSLTVPVLLTNATDPNAAPVPASARFSVYPSPFSVSSLPDVQVTPGKMFQVELGTYFRETQTPPQLTLNPASASDWIHFDPMGMILSGNAPKKGAERVEVQLSLDSAHAGSDYRSVSTRSFAVNPIPSSTSPTPLPAPGRSTSGASSPTSSSTSTEGFASSVSGSETSSQGLSSKAKIAIAASLGGVGGLIMLILLMMCCRRHCAAEDRHFRGAHPDDYASDFEKSYEGRNLGDDERTLADDRSPRFGWASLGPAGKKAGKDKKDEESASPYLDPYAALAADGTPATQRSPFSDAMTLAPSDEGHGQNLSNGQPRQVITTMGNIAPRPSQPPSAFVPAPAFTITNPSPMAADKPRRSSVLNLFSRTPKASKSSRSIASFAAADANAYPAEADQRDMGAGQGRFESRPEMASPTSIGLGLEGMMGRDLSQMTTSKSLAARSSWESNLFYDDTMDRGVSTAAAPSTPERRRAVASRTEALSLDSPLEVPVRRNLISAPMRHRNAHINTSPAFNLNNSFESSPERDDDGPKDRLREPRQSDTPVASARSRGHAGPVASVDLDDAVVGYARKVSVETSGTIPPPQQVSIQQGQRNLSQHLENYMHQAQRGASIDTTRSGSAAHGANEDDPFEDAEDDPSNAAVMRDTAENTKRNSAASYVPNLAGAETAAVRYVDSRRSSMKPSVGHSTPTRTADSTGRAPGAGRTSEDSAHQPSLRAVRQSTGPVPASPVVPGSSKREGTAVTENPKTPTRNQRNSVAPDTGDTSATKGAAGGGHPWSAASSASRGGGIFQTPQSTATPSRTAHRATSSISHRRSDSSTRSGDAPPVGGSTPWSRIRSHNVTVRPGELIRVSALAGTAAPPMVGGAPGSPGKRSGRKLSYHPVLQDEKYFEYYNTWPEFLHWLRWDDRMQELSGTVPPKFGPTPLTLKLAILARPTGGAPPSPSPNSSPTKFGARSSQGHARSASSASNASYGAGGGATAEDEVAAIVMLDIQKLAPTTPGNRAFIRP</sequence>
<proteinExistence type="predicted"/>
<evidence type="ECO:0000259" key="2">
    <source>
        <dbReference type="SMART" id="SM00736"/>
    </source>
</evidence>
<feature type="region of interest" description="Disordered" evidence="1">
    <location>
        <begin position="871"/>
        <end position="891"/>
    </location>
</feature>
<dbReference type="InterPro" id="IPR013783">
    <property type="entry name" value="Ig-like_fold"/>
</dbReference>
<dbReference type="InterPro" id="IPR006644">
    <property type="entry name" value="Cadg"/>
</dbReference>
<dbReference type="GO" id="GO:0016020">
    <property type="term" value="C:membrane"/>
    <property type="evidence" value="ECO:0007669"/>
    <property type="project" value="InterPro"/>
</dbReference>
<dbReference type="HOGENOM" id="CLU_262316_0_0_1"/>
<name>W3VLJ5_MOEAP</name>
<feature type="region of interest" description="Disordered" evidence="1">
    <location>
        <begin position="763"/>
        <end position="794"/>
    </location>
</feature>
<feature type="region of interest" description="Disordered" evidence="1">
    <location>
        <begin position="984"/>
        <end position="1035"/>
    </location>
</feature>
<dbReference type="SMART" id="SM00736">
    <property type="entry name" value="CADG"/>
    <property type="match status" value="1"/>
</dbReference>
<protein>
    <recommendedName>
        <fullName evidence="2">Dystroglycan-type cadherin-like domain-containing protein</fullName>
    </recommendedName>
</protein>